<dbReference type="GO" id="GO:0005576">
    <property type="term" value="C:extracellular region"/>
    <property type="evidence" value="ECO:0007669"/>
    <property type="project" value="UniProtKB-SubCell"/>
</dbReference>
<evidence type="ECO:0000256" key="2">
    <source>
        <dbReference type="ARBA" id="ARBA00022525"/>
    </source>
</evidence>
<evidence type="ECO:0000256" key="3">
    <source>
        <dbReference type="SAM" id="SignalP"/>
    </source>
</evidence>
<dbReference type="OrthoDB" id="6075074at2759"/>
<feature type="signal peptide" evidence="3">
    <location>
        <begin position="1"/>
        <end position="21"/>
    </location>
</feature>
<dbReference type="Gene3D" id="1.20.90.10">
    <property type="entry name" value="Phospholipase A2 domain"/>
    <property type="match status" value="1"/>
</dbReference>
<dbReference type="SUPFAM" id="SSF48619">
    <property type="entry name" value="Phospholipase A2, PLA2"/>
    <property type="match status" value="1"/>
</dbReference>
<protein>
    <recommendedName>
        <fullName evidence="4">Phospholipase A2-like central domain-containing protein</fullName>
    </recommendedName>
</protein>
<evidence type="ECO:0000256" key="1">
    <source>
        <dbReference type="ARBA" id="ARBA00004613"/>
    </source>
</evidence>
<dbReference type="GO" id="GO:0004623">
    <property type="term" value="F:phospholipase A2 activity"/>
    <property type="evidence" value="ECO:0007669"/>
    <property type="project" value="InterPro"/>
</dbReference>
<gene>
    <name evidence="5" type="primary">106070285</name>
</gene>
<dbReference type="Proteomes" id="UP000076420">
    <property type="component" value="Unassembled WGS sequence"/>
</dbReference>
<dbReference type="RefSeq" id="XP_013085586.2">
    <property type="nucleotide sequence ID" value="XM_013230132.2"/>
</dbReference>
<dbReference type="AlphaFoldDB" id="A0A2C9K7U4"/>
<dbReference type="VEuPathDB" id="VectorBase:BGLAX_028265"/>
<sequence length="252" mass="28162">MIKTNMITMLLLLSALKLTECGPTVYTDGTTAVVWNFVGVSNSSCSVYDIRKDFKSTFWKEKFDNFYMLDTLSLSEMANSCQLNSIESNTHKHLLRRRSIFNILEGIYPGTKWCGDGSLAVNYTDLGFYNDTDICCREHDHCDEFILPGKSKYGILNDQQYTICSCDCDKRLRSCLQNVGTFTSKAVGVLFFNVVGTRCMAIQENTLAGFSLGRTAYLVSPKPFNEGRQAHSFSEVLAGNVSVTGWLGSLWG</sequence>
<dbReference type="GO" id="GO:0050482">
    <property type="term" value="P:arachidonate secretion"/>
    <property type="evidence" value="ECO:0007669"/>
    <property type="project" value="InterPro"/>
</dbReference>
<name>A0A2C9K7U4_BIOGL</name>
<reference evidence="5" key="1">
    <citation type="submission" date="2020-05" db="UniProtKB">
        <authorList>
            <consortium name="EnsemblMetazoa"/>
        </authorList>
    </citation>
    <scope>IDENTIFICATION</scope>
    <source>
        <strain evidence="5">BB02</strain>
    </source>
</reference>
<dbReference type="EnsemblMetazoa" id="BGLB016373-RA">
    <property type="protein sequence ID" value="BGLB016373-PA"/>
    <property type="gene ID" value="BGLB016373"/>
</dbReference>
<dbReference type="InterPro" id="IPR016090">
    <property type="entry name" value="PLA2-like_dom"/>
</dbReference>
<dbReference type="STRING" id="6526.A0A2C9K7U4"/>
<dbReference type="KEGG" id="bgt:106070285"/>
<keyword evidence="2" id="KW-0964">Secreted</keyword>
<comment type="subcellular location">
    <subcellularLocation>
        <location evidence="1">Secreted</location>
    </subcellularLocation>
</comment>
<evidence type="ECO:0000313" key="5">
    <source>
        <dbReference type="EnsemblMetazoa" id="BGLB016373-PA"/>
    </source>
</evidence>
<keyword evidence="3" id="KW-0732">Signal</keyword>
<accession>A0A2C9K7U4</accession>
<feature type="chain" id="PRO_5012564616" description="Phospholipase A2-like central domain-containing protein" evidence="3">
    <location>
        <begin position="22"/>
        <end position="252"/>
    </location>
</feature>
<evidence type="ECO:0000313" key="6">
    <source>
        <dbReference type="Proteomes" id="UP000076420"/>
    </source>
</evidence>
<feature type="domain" description="Phospholipase A2-like central" evidence="4">
    <location>
        <begin position="107"/>
        <end position="201"/>
    </location>
</feature>
<proteinExistence type="predicted"/>
<dbReference type="PANTHER" id="PTHR12253">
    <property type="entry name" value="RH14732P"/>
    <property type="match status" value="1"/>
</dbReference>
<organism evidence="5 6">
    <name type="scientific">Biomphalaria glabrata</name>
    <name type="common">Bloodfluke planorb</name>
    <name type="synonym">Freshwater snail</name>
    <dbReference type="NCBI Taxonomy" id="6526"/>
    <lineage>
        <taxon>Eukaryota</taxon>
        <taxon>Metazoa</taxon>
        <taxon>Spiralia</taxon>
        <taxon>Lophotrochozoa</taxon>
        <taxon>Mollusca</taxon>
        <taxon>Gastropoda</taxon>
        <taxon>Heterobranchia</taxon>
        <taxon>Euthyneura</taxon>
        <taxon>Panpulmonata</taxon>
        <taxon>Hygrophila</taxon>
        <taxon>Lymnaeoidea</taxon>
        <taxon>Planorbidae</taxon>
        <taxon>Biomphalaria</taxon>
    </lineage>
</organism>
<dbReference type="VEuPathDB" id="VectorBase:BGLB016373"/>
<dbReference type="InterPro" id="IPR033113">
    <property type="entry name" value="PLA2_histidine"/>
</dbReference>
<dbReference type="PROSITE" id="PS00118">
    <property type="entry name" value="PA2_HIS"/>
    <property type="match status" value="1"/>
</dbReference>
<evidence type="ECO:0000259" key="4">
    <source>
        <dbReference type="Pfam" id="PF05826"/>
    </source>
</evidence>
<dbReference type="InterPro" id="IPR036444">
    <property type="entry name" value="PLipase_A2_dom_sf"/>
</dbReference>
<dbReference type="Pfam" id="PF05826">
    <property type="entry name" value="Phospholip_A2_2"/>
    <property type="match status" value="1"/>
</dbReference>
<dbReference type="GO" id="GO:0006644">
    <property type="term" value="P:phospholipid metabolic process"/>
    <property type="evidence" value="ECO:0007669"/>
    <property type="project" value="InterPro"/>
</dbReference>